<dbReference type="PROSITE" id="PS00041">
    <property type="entry name" value="HTH_ARAC_FAMILY_1"/>
    <property type="match status" value="1"/>
</dbReference>
<keyword evidence="6" id="KW-1185">Reference proteome</keyword>
<evidence type="ECO:0000313" key="5">
    <source>
        <dbReference type="EMBL" id="EOT83076.1"/>
    </source>
</evidence>
<dbReference type="EMBL" id="ASWO01000007">
    <property type="protein sequence ID" value="EOT83076.1"/>
    <property type="molecule type" value="Genomic_DNA"/>
</dbReference>
<keyword evidence="3" id="KW-0804">Transcription</keyword>
<name>S0L0L8_9ENTE</name>
<dbReference type="InterPro" id="IPR003313">
    <property type="entry name" value="AraC-bd"/>
</dbReference>
<dbReference type="RefSeq" id="WP_016186326.1">
    <property type="nucleotide sequence ID" value="NZ_ASWO01000007.1"/>
</dbReference>
<keyword evidence="1" id="KW-0805">Transcription regulation</keyword>
<dbReference type="Gene3D" id="1.10.10.60">
    <property type="entry name" value="Homeodomain-like"/>
    <property type="match status" value="2"/>
</dbReference>
<evidence type="ECO:0000313" key="6">
    <source>
        <dbReference type="Proteomes" id="UP000015961"/>
    </source>
</evidence>
<dbReference type="SMART" id="SM00342">
    <property type="entry name" value="HTH_ARAC"/>
    <property type="match status" value="1"/>
</dbReference>
<dbReference type="Pfam" id="PF02311">
    <property type="entry name" value="AraC_binding"/>
    <property type="match status" value="1"/>
</dbReference>
<dbReference type="Pfam" id="PF12833">
    <property type="entry name" value="HTH_18"/>
    <property type="match status" value="1"/>
</dbReference>
<dbReference type="OrthoDB" id="9799319at2"/>
<dbReference type="InterPro" id="IPR009057">
    <property type="entry name" value="Homeodomain-like_sf"/>
</dbReference>
<dbReference type="InterPro" id="IPR014710">
    <property type="entry name" value="RmlC-like_jellyroll"/>
</dbReference>
<evidence type="ECO:0000256" key="1">
    <source>
        <dbReference type="ARBA" id="ARBA00023015"/>
    </source>
</evidence>
<dbReference type="STRING" id="1140003.OMY_01894"/>
<dbReference type="eggNOG" id="COG2207">
    <property type="taxonomic scope" value="Bacteria"/>
</dbReference>
<dbReference type="SUPFAM" id="SSF46689">
    <property type="entry name" value="Homeodomain-like"/>
    <property type="match status" value="2"/>
</dbReference>
<dbReference type="SUPFAM" id="SSF51215">
    <property type="entry name" value="Regulatory protein AraC"/>
    <property type="match status" value="1"/>
</dbReference>
<dbReference type="InterPro" id="IPR018060">
    <property type="entry name" value="HTH_AraC"/>
</dbReference>
<dbReference type="eggNOG" id="COG1917">
    <property type="taxonomic scope" value="Bacteria"/>
</dbReference>
<dbReference type="PROSITE" id="PS01124">
    <property type="entry name" value="HTH_ARAC_FAMILY_2"/>
    <property type="match status" value="1"/>
</dbReference>
<dbReference type="InterPro" id="IPR018062">
    <property type="entry name" value="HTH_AraC-typ_CS"/>
</dbReference>
<reference evidence="5 6" key="1">
    <citation type="submission" date="2013-03" db="EMBL/GenBank/DDBJ databases">
        <title>The Genome Sequence of Enterococcus sulfureus ATCC_49903 (PacBio/Illumina hybrid assembly).</title>
        <authorList>
            <consortium name="The Broad Institute Genomics Platform"/>
            <consortium name="The Broad Institute Genome Sequencing Center for Infectious Disease"/>
            <person name="Earl A."/>
            <person name="Russ C."/>
            <person name="Gilmore M."/>
            <person name="Surin D."/>
            <person name="Walker B."/>
            <person name="Young S."/>
            <person name="Zeng Q."/>
            <person name="Gargeya S."/>
            <person name="Fitzgerald M."/>
            <person name="Haas B."/>
            <person name="Abouelleil A."/>
            <person name="Allen A.W."/>
            <person name="Alvarado L."/>
            <person name="Arachchi H.M."/>
            <person name="Berlin A.M."/>
            <person name="Chapman S.B."/>
            <person name="Gainer-Dewar J."/>
            <person name="Goldberg J."/>
            <person name="Griggs A."/>
            <person name="Gujja S."/>
            <person name="Hansen M."/>
            <person name="Howarth C."/>
            <person name="Imamovic A."/>
            <person name="Ireland A."/>
            <person name="Larimer J."/>
            <person name="McCowan C."/>
            <person name="Murphy C."/>
            <person name="Pearson M."/>
            <person name="Poon T.W."/>
            <person name="Priest M."/>
            <person name="Roberts A."/>
            <person name="Saif S."/>
            <person name="Shea T."/>
            <person name="Sisk P."/>
            <person name="Sykes S."/>
            <person name="Wortman J."/>
            <person name="Nusbaum C."/>
            <person name="Birren B."/>
        </authorList>
    </citation>
    <scope>NUCLEOTIDE SEQUENCE [LARGE SCALE GENOMIC DNA]</scope>
    <source>
        <strain evidence="5 6">ATCC 49903</strain>
    </source>
</reference>
<sequence>MSEFLEIPTWPLSLPFRTFENEGEVVVPPHWHKEIEIIYVVEGTVTIGYRQKLFQVHEGEIFVFASGETHYFLASPHSKRRVFQFDLSLFRNGMIQHLEMHELPQQFQQAHFHSVMWPSQTQEIMRATLDQLFIEMMQCPIGYEYAITSLLLKIAVLYYREIPKINEKNQDSFVEATVNQEALERLNEVFIYIETQFDTPITLDEVANVVGFSPYYFARFFKKHTGQTFVQFLTAYRINQAKYILANEKCPMIEVAERAGFHSVKTFHHVFKEQVGISPLKFQKAIFGNKSH</sequence>
<dbReference type="Proteomes" id="UP000015961">
    <property type="component" value="Unassembled WGS sequence"/>
</dbReference>
<dbReference type="InterPro" id="IPR037923">
    <property type="entry name" value="HTH-like"/>
</dbReference>
<dbReference type="GO" id="GO:0003700">
    <property type="term" value="F:DNA-binding transcription factor activity"/>
    <property type="evidence" value="ECO:0007669"/>
    <property type="project" value="InterPro"/>
</dbReference>
<organism evidence="5 6">
    <name type="scientific">Enterococcus sulfureus ATCC 49903</name>
    <dbReference type="NCBI Taxonomy" id="1140003"/>
    <lineage>
        <taxon>Bacteria</taxon>
        <taxon>Bacillati</taxon>
        <taxon>Bacillota</taxon>
        <taxon>Bacilli</taxon>
        <taxon>Lactobacillales</taxon>
        <taxon>Enterococcaceae</taxon>
        <taxon>Enterococcus</taxon>
    </lineage>
</organism>
<dbReference type="Gene3D" id="2.60.120.10">
    <property type="entry name" value="Jelly Rolls"/>
    <property type="match status" value="1"/>
</dbReference>
<keyword evidence="2" id="KW-0238">DNA-binding</keyword>
<evidence type="ECO:0000256" key="2">
    <source>
        <dbReference type="ARBA" id="ARBA00023125"/>
    </source>
</evidence>
<feature type="domain" description="HTH araC/xylS-type" evidence="4">
    <location>
        <begin position="187"/>
        <end position="285"/>
    </location>
</feature>
<evidence type="ECO:0000259" key="4">
    <source>
        <dbReference type="PROSITE" id="PS01124"/>
    </source>
</evidence>
<protein>
    <recommendedName>
        <fullName evidence="4">HTH araC/xylS-type domain-containing protein</fullName>
    </recommendedName>
</protein>
<dbReference type="PANTHER" id="PTHR43280:SF28">
    <property type="entry name" value="HTH-TYPE TRANSCRIPTIONAL ACTIVATOR RHAS"/>
    <property type="match status" value="1"/>
</dbReference>
<dbReference type="PATRIC" id="fig|1140003.3.peg.1825"/>
<evidence type="ECO:0000256" key="3">
    <source>
        <dbReference type="ARBA" id="ARBA00023163"/>
    </source>
</evidence>
<proteinExistence type="predicted"/>
<dbReference type="PANTHER" id="PTHR43280">
    <property type="entry name" value="ARAC-FAMILY TRANSCRIPTIONAL REGULATOR"/>
    <property type="match status" value="1"/>
</dbReference>
<comment type="caution">
    <text evidence="5">The sequence shown here is derived from an EMBL/GenBank/DDBJ whole genome shotgun (WGS) entry which is preliminary data.</text>
</comment>
<dbReference type="GO" id="GO:0043565">
    <property type="term" value="F:sequence-specific DNA binding"/>
    <property type="evidence" value="ECO:0007669"/>
    <property type="project" value="InterPro"/>
</dbReference>
<dbReference type="AlphaFoldDB" id="S0L0L8"/>
<gene>
    <name evidence="5" type="ORF">I573_02189</name>
</gene>
<accession>S0L0L8</accession>